<dbReference type="Pfam" id="PF13579">
    <property type="entry name" value="Glyco_trans_4_4"/>
    <property type="match status" value="1"/>
</dbReference>
<dbReference type="EMBL" id="APNK01000008">
    <property type="protein sequence ID" value="KEZ77869.1"/>
    <property type="molecule type" value="Genomic_DNA"/>
</dbReference>
<organism evidence="2 3">
    <name type="scientific">Salinisphaera hydrothermalis (strain C41B8)</name>
    <dbReference type="NCBI Taxonomy" id="1304275"/>
    <lineage>
        <taxon>Bacteria</taxon>
        <taxon>Pseudomonadati</taxon>
        <taxon>Pseudomonadota</taxon>
        <taxon>Gammaproteobacteria</taxon>
        <taxon>Salinisphaerales</taxon>
        <taxon>Salinisphaeraceae</taxon>
        <taxon>Salinisphaera</taxon>
    </lineage>
</organism>
<dbReference type="SUPFAM" id="SSF53756">
    <property type="entry name" value="UDP-Glycosyltransferase/glycogen phosphorylase"/>
    <property type="match status" value="1"/>
</dbReference>
<dbReference type="STRING" id="1304275.C41B8_07477"/>
<dbReference type="Proteomes" id="UP000028302">
    <property type="component" value="Unassembled WGS sequence"/>
</dbReference>
<dbReference type="OrthoDB" id="9794575at2"/>
<protein>
    <recommendedName>
        <fullName evidence="1">Glycosyltransferase subfamily 4-like N-terminal domain-containing protein</fullName>
    </recommendedName>
</protein>
<dbReference type="AlphaFoldDB" id="A0A084IMD5"/>
<gene>
    <name evidence="2" type="ORF">C41B8_07477</name>
</gene>
<keyword evidence="3" id="KW-1185">Reference proteome</keyword>
<dbReference type="eggNOG" id="COG0438">
    <property type="taxonomic scope" value="Bacteria"/>
</dbReference>
<dbReference type="PANTHER" id="PTHR12526">
    <property type="entry name" value="GLYCOSYLTRANSFERASE"/>
    <property type="match status" value="1"/>
</dbReference>
<evidence type="ECO:0000259" key="1">
    <source>
        <dbReference type="Pfam" id="PF13579"/>
    </source>
</evidence>
<sequence>MRHVLMVAFHYPPIAASAGALRTRAFVRYLAEHGWHAHVLVPKQSAYPETETVTDEDIGDIRRCWAFDARRHLGWQGRYPALAAVPDRWISWAPSAIATGRRLLREFPIEAIWSTYPIATSHLIADVLAATSKRPWVAEFRDPVCANGGRIQRMAQQAIEARAMRAATRNVFVTPGARRHALKRFPEAASRSYVLANGYDEALEVDRGAPPPLKGRPVVLLHSGHLYPVGRNPRSLLEAIARLKSAGRIDRRRLRVVFRNTQQDDQVRPEIEQLGVGDIVQLAARVPHAEALAEQRQADGLLLLQGRAFNAQVPAKVFEYLRAGRPTLALVSPGGDTAGLLTELGAGIQADPDDVDAVERALLDFVSGLERQSGGEPIWQPDAERLSQYSRRRQTAELAALFDAVAGVKTVDS</sequence>
<accession>A0A084IMD5</accession>
<evidence type="ECO:0000313" key="3">
    <source>
        <dbReference type="Proteomes" id="UP000028302"/>
    </source>
</evidence>
<dbReference type="Gene3D" id="3.40.50.2000">
    <property type="entry name" value="Glycogen Phosphorylase B"/>
    <property type="match status" value="2"/>
</dbReference>
<evidence type="ECO:0000313" key="2">
    <source>
        <dbReference type="EMBL" id="KEZ77869.1"/>
    </source>
</evidence>
<dbReference type="GO" id="GO:0016757">
    <property type="term" value="F:glycosyltransferase activity"/>
    <property type="evidence" value="ECO:0007669"/>
    <property type="project" value="UniProtKB-ARBA"/>
</dbReference>
<comment type="caution">
    <text evidence="2">The sequence shown here is derived from an EMBL/GenBank/DDBJ whole genome shotgun (WGS) entry which is preliminary data.</text>
</comment>
<dbReference type="RefSeq" id="WP_037336253.1">
    <property type="nucleotide sequence ID" value="NZ_APNK01000008.1"/>
</dbReference>
<feature type="domain" description="Glycosyltransferase subfamily 4-like N-terminal" evidence="1">
    <location>
        <begin position="21"/>
        <end position="189"/>
    </location>
</feature>
<name>A0A084IMD5_SALHC</name>
<dbReference type="InterPro" id="IPR028098">
    <property type="entry name" value="Glyco_trans_4-like_N"/>
</dbReference>
<reference evidence="2 3" key="1">
    <citation type="submission" date="2013-03" db="EMBL/GenBank/DDBJ databases">
        <title>Salinisphaera hydrothermalis C41B8 Genome Sequencing.</title>
        <authorList>
            <person name="Li C."/>
            <person name="Lai Q."/>
            <person name="Shao Z."/>
        </authorList>
    </citation>
    <scope>NUCLEOTIDE SEQUENCE [LARGE SCALE GENOMIC DNA]</scope>
    <source>
        <strain evidence="2 3">C41B8</strain>
    </source>
</reference>
<proteinExistence type="predicted"/>